<dbReference type="Proteomes" id="UP000398389">
    <property type="component" value="Unassembled WGS sequence"/>
</dbReference>
<organism evidence="3 4">
    <name type="scientific">Magnusiomyces paraingens</name>
    <dbReference type="NCBI Taxonomy" id="2606893"/>
    <lineage>
        <taxon>Eukaryota</taxon>
        <taxon>Fungi</taxon>
        <taxon>Dikarya</taxon>
        <taxon>Ascomycota</taxon>
        <taxon>Saccharomycotina</taxon>
        <taxon>Dipodascomycetes</taxon>
        <taxon>Dipodascales</taxon>
        <taxon>Dipodascaceae</taxon>
        <taxon>Magnusiomyces</taxon>
    </lineage>
</organism>
<feature type="domain" description="UDENN" evidence="2">
    <location>
        <begin position="24"/>
        <end position="588"/>
    </location>
</feature>
<keyword evidence="4" id="KW-1185">Reference proteome</keyword>
<reference evidence="3 4" key="1">
    <citation type="submission" date="2019-09" db="EMBL/GenBank/DDBJ databases">
        <authorList>
            <person name="Brejova B."/>
        </authorList>
    </citation>
    <scope>NUCLEOTIDE SEQUENCE [LARGE SCALE GENOMIC DNA]</scope>
</reference>
<dbReference type="OrthoDB" id="66409at2759"/>
<dbReference type="GeneID" id="43582193"/>
<proteinExistence type="predicted"/>
<dbReference type="Pfam" id="PF08616">
    <property type="entry name" value="SPA"/>
    <property type="match status" value="1"/>
</dbReference>
<feature type="region of interest" description="Disordered" evidence="1">
    <location>
        <begin position="715"/>
        <end position="764"/>
    </location>
</feature>
<dbReference type="EMBL" id="CABVLU010000003">
    <property type="protein sequence ID" value="VVT53043.1"/>
    <property type="molecule type" value="Genomic_DNA"/>
</dbReference>
<dbReference type="Pfam" id="PF07792">
    <property type="entry name" value="Afi1"/>
    <property type="match status" value="1"/>
</dbReference>
<dbReference type="RefSeq" id="XP_031853984.1">
    <property type="nucleotide sequence ID" value="XM_031998093.1"/>
</dbReference>
<feature type="compositionally biased region" description="Basic and acidic residues" evidence="1">
    <location>
        <begin position="743"/>
        <end position="756"/>
    </location>
</feature>
<name>A0A5E8BP15_9ASCO</name>
<dbReference type="GO" id="GO:0005886">
    <property type="term" value="C:plasma membrane"/>
    <property type="evidence" value="ECO:0007669"/>
    <property type="project" value="TreeGrafter"/>
</dbReference>
<dbReference type="AlphaFoldDB" id="A0A5E8BP15"/>
<dbReference type="PANTHER" id="PTHR28245">
    <property type="entry name" value="ARF3-INTERACTING PROTEIN 1"/>
    <property type="match status" value="1"/>
</dbReference>
<evidence type="ECO:0000259" key="2">
    <source>
        <dbReference type="PROSITE" id="PS50211"/>
    </source>
</evidence>
<gene>
    <name evidence="3" type="ORF">SAPINGB_P003375</name>
</gene>
<dbReference type="InterPro" id="IPR052809">
    <property type="entry name" value="Actin_polarity_regulatory"/>
</dbReference>
<protein>
    <recommendedName>
        <fullName evidence="2">UDENN domain-containing protein</fullName>
    </recommendedName>
</protein>
<accession>A0A5E8BP15</accession>
<dbReference type="GO" id="GO:0051666">
    <property type="term" value="P:actin cortical patch localization"/>
    <property type="evidence" value="ECO:0007669"/>
    <property type="project" value="TreeGrafter"/>
</dbReference>
<dbReference type="InterPro" id="IPR037516">
    <property type="entry name" value="Tripartite_DENN"/>
</dbReference>
<evidence type="ECO:0000256" key="1">
    <source>
        <dbReference type="SAM" id="MobiDB-lite"/>
    </source>
</evidence>
<feature type="compositionally biased region" description="Basic and acidic residues" evidence="1">
    <location>
        <begin position="715"/>
        <end position="727"/>
    </location>
</feature>
<sequence>MVAVKENPLSDPVIDPAPENQHVKHVLTAEFDINSGPTVKHQYPNSIQSDQTLIAELMLPDQSHARTEDWTVFFLYHEERNPNLVYHIESETRKQAATKYYVLNLVNTKFTKDVKRGAIVKAMCIITPHPFFHVFKPLLLLSLDEYFKSPSIDSLKKLYNSINSIDLSQIPKFSFFERQILSSSSNPDMFIEKFQERQTINSHFTPSPTSPTSLSSVSSAPNNHINFSSAFSPATTPPLSNTLIGNHSSIDLVSSGYNKSSNGDKPLYYLDLKSNGQRLVARNVTRDTHFYESRVQFNDMKIPIKVPTDFHPESVGDFSLINLIHTLLSINQPFNTLHPELTIYGAFTPPLLVLINSLLTQKRILFVGLNNPSGEVSDRVLAACSLASGGILRSFTTHAFPYTDLSKVDDLLSSPGYVAGVKNPAFGHHPEWWDILIDLENNQMKISPAIGIPGPPISVKSVSSNLGGSGSSVDKDKNNAYYQQTIAAITNQDDLQLMKDLKNMVEDHFAESSVRNRCREYIKRFVRIASNYEEDKFGKTALWPSDSTAEYDVVPGYGYCWTSETQKFQDFQCYAPVIEGWRESRSYKYFFQDLKKVWQQRPKKLIDFEFHLDRLQTQNFSIEEAGLIYTTLADNVQDDEDIIRFLASIGTRNLYFIGYGLFHPISIVQETVIRFLHRIQGHPVGRHFFNSLSPIYKITYSRMLAGILSNPKMKEVEDGLPHREEHGFQTSYSGSESPENEDLPVKRTDGMKREKSNALVNGAE</sequence>
<evidence type="ECO:0000313" key="3">
    <source>
        <dbReference type="EMBL" id="VVT53043.1"/>
    </source>
</evidence>
<evidence type="ECO:0000313" key="4">
    <source>
        <dbReference type="Proteomes" id="UP000398389"/>
    </source>
</evidence>
<dbReference type="PROSITE" id="PS50211">
    <property type="entry name" value="DENN"/>
    <property type="match status" value="1"/>
</dbReference>
<dbReference type="PANTHER" id="PTHR28245:SF1">
    <property type="entry name" value="ARF3-INTERACTING PROTEIN 1"/>
    <property type="match status" value="1"/>
</dbReference>
<dbReference type="InterPro" id="IPR012860">
    <property type="entry name" value="Afi1_N"/>
</dbReference>
<feature type="compositionally biased region" description="Polar residues" evidence="1">
    <location>
        <begin position="728"/>
        <end position="737"/>
    </location>
</feature>